<dbReference type="PANTHER" id="PTHR37422:SF13">
    <property type="entry name" value="LIPOPOLYSACCHARIDE BIOSYNTHESIS PROTEIN PA4999-RELATED"/>
    <property type="match status" value="1"/>
</dbReference>
<keyword evidence="2 5" id="KW-0812">Transmembrane</keyword>
<protein>
    <submittedName>
        <fullName evidence="7">O-antigen ligase like membrane protein</fullName>
    </submittedName>
</protein>
<feature type="transmembrane region" description="Helical" evidence="5">
    <location>
        <begin position="12"/>
        <end position="32"/>
    </location>
</feature>
<dbReference type="GO" id="GO:0016874">
    <property type="term" value="F:ligase activity"/>
    <property type="evidence" value="ECO:0007669"/>
    <property type="project" value="UniProtKB-KW"/>
</dbReference>
<proteinExistence type="predicted"/>
<feature type="transmembrane region" description="Helical" evidence="5">
    <location>
        <begin position="357"/>
        <end position="376"/>
    </location>
</feature>
<evidence type="ECO:0000259" key="6">
    <source>
        <dbReference type="Pfam" id="PF04932"/>
    </source>
</evidence>
<feature type="transmembrane region" description="Helical" evidence="5">
    <location>
        <begin position="388"/>
        <end position="407"/>
    </location>
</feature>
<feature type="transmembrane region" description="Helical" evidence="5">
    <location>
        <begin position="195"/>
        <end position="215"/>
    </location>
</feature>
<feature type="transmembrane region" description="Helical" evidence="5">
    <location>
        <begin position="413"/>
        <end position="431"/>
    </location>
</feature>
<feature type="transmembrane region" description="Helical" evidence="5">
    <location>
        <begin position="110"/>
        <end position="126"/>
    </location>
</feature>
<feature type="transmembrane region" description="Helical" evidence="5">
    <location>
        <begin position="74"/>
        <end position="98"/>
    </location>
</feature>
<evidence type="ECO:0000256" key="1">
    <source>
        <dbReference type="ARBA" id="ARBA00004141"/>
    </source>
</evidence>
<dbReference type="Proteomes" id="UP000190541">
    <property type="component" value="Unassembled WGS sequence"/>
</dbReference>
<name>A0A1T5DGU4_9SPHI</name>
<feature type="domain" description="O-antigen ligase-related" evidence="6">
    <location>
        <begin position="223"/>
        <end position="365"/>
    </location>
</feature>
<gene>
    <name evidence="7" type="ORF">SAMN05660226_02795</name>
</gene>
<keyword evidence="3 5" id="KW-1133">Transmembrane helix</keyword>
<evidence type="ECO:0000256" key="5">
    <source>
        <dbReference type="SAM" id="Phobius"/>
    </source>
</evidence>
<evidence type="ECO:0000313" key="8">
    <source>
        <dbReference type="Proteomes" id="UP000190541"/>
    </source>
</evidence>
<dbReference type="EMBL" id="FUYS01000006">
    <property type="protein sequence ID" value="SKB70693.1"/>
    <property type="molecule type" value="Genomic_DNA"/>
</dbReference>
<organism evidence="7 8">
    <name type="scientific">Parapedobacter luteus</name>
    <dbReference type="NCBI Taxonomy" id="623280"/>
    <lineage>
        <taxon>Bacteria</taxon>
        <taxon>Pseudomonadati</taxon>
        <taxon>Bacteroidota</taxon>
        <taxon>Sphingobacteriia</taxon>
        <taxon>Sphingobacteriales</taxon>
        <taxon>Sphingobacteriaceae</taxon>
        <taxon>Parapedobacter</taxon>
    </lineage>
</organism>
<feature type="transmembrane region" description="Helical" evidence="5">
    <location>
        <begin position="222"/>
        <end position="252"/>
    </location>
</feature>
<evidence type="ECO:0000313" key="7">
    <source>
        <dbReference type="EMBL" id="SKB70693.1"/>
    </source>
</evidence>
<dbReference type="GO" id="GO:0016020">
    <property type="term" value="C:membrane"/>
    <property type="evidence" value="ECO:0007669"/>
    <property type="project" value="UniProtKB-SubCell"/>
</dbReference>
<keyword evidence="8" id="KW-1185">Reference proteome</keyword>
<evidence type="ECO:0000256" key="2">
    <source>
        <dbReference type="ARBA" id="ARBA00022692"/>
    </source>
</evidence>
<reference evidence="7 8" key="1">
    <citation type="submission" date="2017-02" db="EMBL/GenBank/DDBJ databases">
        <authorList>
            <person name="Peterson S.W."/>
        </authorList>
    </citation>
    <scope>NUCLEOTIDE SEQUENCE [LARGE SCALE GENOMIC DNA]</scope>
    <source>
        <strain evidence="7 8">DSM 22899</strain>
    </source>
</reference>
<dbReference type="OrthoDB" id="1631746at2"/>
<keyword evidence="7" id="KW-0436">Ligase</keyword>
<dbReference type="PANTHER" id="PTHR37422">
    <property type="entry name" value="TEICHURONIC ACID BIOSYNTHESIS PROTEIN TUAE"/>
    <property type="match status" value="1"/>
</dbReference>
<evidence type="ECO:0000256" key="3">
    <source>
        <dbReference type="ARBA" id="ARBA00022989"/>
    </source>
</evidence>
<feature type="transmembrane region" description="Helical" evidence="5">
    <location>
        <begin position="319"/>
        <end position="337"/>
    </location>
</feature>
<dbReference type="STRING" id="623280.SAMN05660226_02795"/>
<feature type="transmembrane region" description="Helical" evidence="5">
    <location>
        <begin position="258"/>
        <end position="275"/>
    </location>
</feature>
<keyword evidence="4 5" id="KW-0472">Membrane</keyword>
<accession>A0A1T5DGU4</accession>
<sequence length="446" mass="50876">MTKYIIHIPRSFVRLEISTYNYALIAFLFFFIRPYPQAYIGAMAMRIIDMVVLCLPLAFFLISKQQVKSDSRISFIFSIFFLIFTFGLLSLSIGYFLNLTSLSFRDPLDVVRYLQIPVFLFFGYHISMNDRFDVRHPYYIMAIVIIAITGLALLQKFLPSQISFLTKLYSPEHQSEKLFTTQRVTSIFGNPNTTSLMTCLILSFFLSAMITKGVIGKATTYFFVAMGFMTILLSGSRTGFLAFALLMAIYLFTRTKQKIIVILATIGALLIIYLLRNEILEIIKYFNHYLYLGLKIILNMDIETLVSEGNTFSKRFGTWARALSIFELSPVFGVGPLRGVVTSSTDNFYLYILLRNGLVGLVLYFAFIIYSVRVALKIKNATSVRSPVTLLANAYIFQTAVILFMNFLIEAQIQNVVIYLHLTTLGVLIGMSKQTKFKILNESKKT</sequence>
<feature type="transmembrane region" description="Helical" evidence="5">
    <location>
        <begin position="38"/>
        <end position="62"/>
    </location>
</feature>
<dbReference type="InterPro" id="IPR051533">
    <property type="entry name" value="WaaL-like"/>
</dbReference>
<dbReference type="InterPro" id="IPR007016">
    <property type="entry name" value="O-antigen_ligase-rel_domated"/>
</dbReference>
<dbReference type="Pfam" id="PF04932">
    <property type="entry name" value="Wzy_C"/>
    <property type="match status" value="1"/>
</dbReference>
<comment type="subcellular location">
    <subcellularLocation>
        <location evidence="1">Membrane</location>
        <topology evidence="1">Multi-pass membrane protein</topology>
    </subcellularLocation>
</comment>
<evidence type="ECO:0000256" key="4">
    <source>
        <dbReference type="ARBA" id="ARBA00023136"/>
    </source>
</evidence>
<feature type="transmembrane region" description="Helical" evidence="5">
    <location>
        <begin position="138"/>
        <end position="158"/>
    </location>
</feature>
<dbReference type="AlphaFoldDB" id="A0A1T5DGU4"/>